<evidence type="ECO:0000256" key="1">
    <source>
        <dbReference type="ARBA" id="ARBA00022692"/>
    </source>
</evidence>
<dbReference type="Pfam" id="PF07690">
    <property type="entry name" value="MFS_1"/>
    <property type="match status" value="1"/>
</dbReference>
<feature type="domain" description="Major facilitator superfamily (MFS) profile" evidence="5">
    <location>
        <begin position="1"/>
        <end position="389"/>
    </location>
</feature>
<dbReference type="SUPFAM" id="SSF103473">
    <property type="entry name" value="MFS general substrate transporter"/>
    <property type="match status" value="1"/>
</dbReference>
<evidence type="ECO:0000256" key="4">
    <source>
        <dbReference type="SAM" id="Phobius"/>
    </source>
</evidence>
<dbReference type="InterPro" id="IPR011701">
    <property type="entry name" value="MFS"/>
</dbReference>
<accession>A0A1I6TTW2</accession>
<feature type="transmembrane region" description="Helical" evidence="4">
    <location>
        <begin position="338"/>
        <end position="357"/>
    </location>
</feature>
<evidence type="ECO:0000313" key="6">
    <source>
        <dbReference type="EMBL" id="SFS92703.1"/>
    </source>
</evidence>
<dbReference type="AlphaFoldDB" id="A0A1I6TTW2"/>
<keyword evidence="2 4" id="KW-1133">Transmembrane helix</keyword>
<dbReference type="RefSeq" id="WP_074978748.1">
    <property type="nucleotide sequence ID" value="NZ_FPAG01000006.1"/>
</dbReference>
<dbReference type="GO" id="GO:0022857">
    <property type="term" value="F:transmembrane transporter activity"/>
    <property type="evidence" value="ECO:0007669"/>
    <property type="project" value="InterPro"/>
</dbReference>
<keyword evidence="1 4" id="KW-0812">Transmembrane</keyword>
<feature type="transmembrane region" description="Helical" evidence="4">
    <location>
        <begin position="45"/>
        <end position="67"/>
    </location>
</feature>
<dbReference type="Gene3D" id="1.20.1250.20">
    <property type="entry name" value="MFS general substrate transporter like domains"/>
    <property type="match status" value="1"/>
</dbReference>
<organism evidence="6 7">
    <name type="scientific">Zhouia amylolytica</name>
    <dbReference type="NCBI Taxonomy" id="376730"/>
    <lineage>
        <taxon>Bacteria</taxon>
        <taxon>Pseudomonadati</taxon>
        <taxon>Bacteroidota</taxon>
        <taxon>Flavobacteriia</taxon>
        <taxon>Flavobacteriales</taxon>
        <taxon>Flavobacteriaceae</taxon>
        <taxon>Zhouia</taxon>
    </lineage>
</organism>
<feature type="transmembrane region" description="Helical" evidence="4">
    <location>
        <begin position="249"/>
        <end position="269"/>
    </location>
</feature>
<gene>
    <name evidence="6" type="ORF">SAMN04487906_2147</name>
</gene>
<evidence type="ECO:0000259" key="5">
    <source>
        <dbReference type="PROSITE" id="PS50850"/>
    </source>
</evidence>
<evidence type="ECO:0000256" key="3">
    <source>
        <dbReference type="ARBA" id="ARBA00023136"/>
    </source>
</evidence>
<dbReference type="InterPro" id="IPR036259">
    <property type="entry name" value="MFS_trans_sf"/>
</dbReference>
<feature type="transmembrane region" description="Helical" evidence="4">
    <location>
        <begin position="104"/>
        <end position="122"/>
    </location>
</feature>
<dbReference type="OrthoDB" id="9781976at2"/>
<feature type="transmembrane region" description="Helical" evidence="4">
    <location>
        <begin position="304"/>
        <end position="326"/>
    </location>
</feature>
<protein>
    <submittedName>
        <fullName evidence="6">Predicted arabinose efflux permease, MFS family</fullName>
    </submittedName>
</protein>
<feature type="transmembrane region" description="Helical" evidence="4">
    <location>
        <begin position="369"/>
        <end position="386"/>
    </location>
</feature>
<sequence length="392" mass="42543">MKPSKRILPVIVISQFCCTSLWFAGNGVMRDLVINFNLNESAIGHLTSAVQFGFIIGTLIFAILTIADRFSPSKVFLSSALLGALFNLGIVWEGNSFTSILSFRFLTGFFLAGIYPVGMKIASDYFEKGLGKSLGYLVGALVVGTAFPHLLKDMTGNFPWKSVLLITSTLAIAGGVLMSVLVPDGPFRKQSQQLDLSAFFKVFRQRDFRSAAFGYFGHMWELYAFWTFVPLMLQTYLLANPNAAFNIPFLSFLIIGIGGLACIIGGYLAEALGTKRTAFTALLLSCICCLASPLIFSLKAPDFVIAYLLFWGMVVIADSPLFSTLVAQNSRPEIKGTALTIVNCIGFSITIVSIQIVNVIRSLTDTNSIYAVLAIGPVLGLIALLPKRKVTA</sequence>
<evidence type="ECO:0000256" key="2">
    <source>
        <dbReference type="ARBA" id="ARBA00022989"/>
    </source>
</evidence>
<feature type="transmembrane region" description="Helical" evidence="4">
    <location>
        <begin position="163"/>
        <end position="182"/>
    </location>
</feature>
<dbReference type="GO" id="GO:0005886">
    <property type="term" value="C:plasma membrane"/>
    <property type="evidence" value="ECO:0007669"/>
    <property type="project" value="TreeGrafter"/>
</dbReference>
<feature type="transmembrane region" description="Helical" evidence="4">
    <location>
        <begin position="281"/>
        <end position="298"/>
    </location>
</feature>
<dbReference type="InterPro" id="IPR020846">
    <property type="entry name" value="MFS_dom"/>
</dbReference>
<feature type="transmembrane region" description="Helical" evidence="4">
    <location>
        <begin position="7"/>
        <end position="25"/>
    </location>
</feature>
<evidence type="ECO:0000313" key="7">
    <source>
        <dbReference type="Proteomes" id="UP000183209"/>
    </source>
</evidence>
<reference evidence="6 7" key="1">
    <citation type="submission" date="2016-10" db="EMBL/GenBank/DDBJ databases">
        <authorList>
            <person name="de Groot N.N."/>
        </authorList>
    </citation>
    <scope>NUCLEOTIDE SEQUENCE [LARGE SCALE GENOMIC DNA]</scope>
    <source>
        <strain evidence="6 7">CGMCC 1.6114</strain>
    </source>
</reference>
<dbReference type="PANTHER" id="PTHR23521:SF3">
    <property type="entry name" value="MFS TRANSPORTER"/>
    <property type="match status" value="1"/>
</dbReference>
<dbReference type="Proteomes" id="UP000183209">
    <property type="component" value="Unassembled WGS sequence"/>
</dbReference>
<feature type="transmembrane region" description="Helical" evidence="4">
    <location>
        <begin position="74"/>
        <end position="92"/>
    </location>
</feature>
<feature type="transmembrane region" description="Helical" evidence="4">
    <location>
        <begin position="211"/>
        <end position="229"/>
    </location>
</feature>
<feature type="transmembrane region" description="Helical" evidence="4">
    <location>
        <begin position="134"/>
        <end position="151"/>
    </location>
</feature>
<keyword evidence="3 4" id="KW-0472">Membrane</keyword>
<name>A0A1I6TTW2_9FLAO</name>
<proteinExistence type="predicted"/>
<dbReference type="PROSITE" id="PS50850">
    <property type="entry name" value="MFS"/>
    <property type="match status" value="1"/>
</dbReference>
<dbReference type="PANTHER" id="PTHR23521">
    <property type="entry name" value="TRANSPORTER MFS SUPERFAMILY"/>
    <property type="match status" value="1"/>
</dbReference>
<dbReference type="EMBL" id="FPAG01000006">
    <property type="protein sequence ID" value="SFS92703.1"/>
    <property type="molecule type" value="Genomic_DNA"/>
</dbReference>